<evidence type="ECO:0000256" key="3">
    <source>
        <dbReference type="SAM" id="MobiDB-lite"/>
    </source>
</evidence>
<evidence type="ECO:0000256" key="1">
    <source>
        <dbReference type="ARBA" id="ARBA00006993"/>
    </source>
</evidence>
<dbReference type="GO" id="GO:0005856">
    <property type="term" value="C:cytoskeleton"/>
    <property type="evidence" value="ECO:0007669"/>
    <property type="project" value="UniProtKB-SubCell"/>
</dbReference>
<protein>
    <recommendedName>
        <fullName evidence="2">Protein SCAR</fullName>
    </recommendedName>
    <alternativeName>
        <fullName evidence="2">Protein WAVE</fullName>
    </alternativeName>
</protein>
<dbReference type="InterPro" id="IPR028288">
    <property type="entry name" value="SCAR/WAVE_fam"/>
</dbReference>
<accession>A0AAP0EGQ2</accession>
<feature type="compositionally biased region" description="Polar residues" evidence="3">
    <location>
        <begin position="657"/>
        <end position="666"/>
    </location>
</feature>
<dbReference type="GO" id="GO:0071933">
    <property type="term" value="F:Arp2/3 complex binding"/>
    <property type="evidence" value="ECO:0007669"/>
    <property type="project" value="TreeGrafter"/>
</dbReference>
<comment type="function">
    <text evidence="2">Involved in regulation of actin and microtubule organization. Part of a WAVE complex that activates the Arp2/3 complex.</text>
</comment>
<dbReference type="PANTHER" id="PTHR12902">
    <property type="entry name" value="WASP-1"/>
    <property type="match status" value="1"/>
</dbReference>
<dbReference type="EMBL" id="JBBNAF010000012">
    <property type="protein sequence ID" value="KAK9092959.1"/>
    <property type="molecule type" value="Genomic_DNA"/>
</dbReference>
<sequence>MPLVRVELRNVYGLGGRELYEATDKDDPKDVLDGVAVAGLVGILRQLGDLAEFAAEVFHDLQEQVMFTAARSRKMIVRVQHIEATLPPLEKAVMSQTSHLHFAYTAGSVWHPSTRTKHNHFIHSDLPRFIMNSYDECRDPPRLHLLDKFDTGGPGVCLRRYSDPSFFKKALAGSDTLNTEKVLREKKATKIKKKGPRRRNGSISWNSGRVPFTSSNSFGQSSANGSFSTSHTRSKSEVINRSLSFDMRTKSGYIECVFGASSSCRHGDQEDIELPSSNLKVHNGNKNDSMHVDEKRTDANITDGSLPDQNASHLTSVTWDEKIEITEPNTQISQKLAKIESVSQFPGVSCDIKHFSGASLTKEQDEEHKHFSTLSLKSKQKGLNGSIDKDKQRADAIDHTNQGLLEDKNSTSPSYVTWHEKVEISVPSSQLPYNVLECENEAQLLCKSGNAESAYSASPSMDHGDQEHQEFSVSTLEVQDGDAIGCNELQELKIEGSDCLAFDSLQELNFPCGSIASRDEFSTSRLNIQQNGDDDLMLRDEMKEGTIDNLAYELIEQNTSQVSSFWGGRMERVEPDSQSSNRAIDEKAEAQLRTQSLEFTKLEKVAAIRGILSMEDITFNSIDLPSEDDQFDEDGSGTDKYMDALNTLESESETDSECQPTQQIKHSSAKLGNDDIKHVPLKMHENGQNSEESSDHFVASAPKISSLIYSEDLVQAEPPLITEHSCGLDISEVNVLCQRTHNLDVSVVNPFHSFAMVPSSSGSSISDIEEMHEHCCNMETTIDESLYRSPGSSKEFPKYSENLVHAESPHIVSGFSSPDTSEVNCHSKSTDNLDISEEVALDSSVNIPSSSGFNIADSQDPAETLLLSSFSASLESSTEISDTSSIKVWTNGGLLGLEPSKPLGPSVPNIVKNDFVAGSNENEGNASNGLLMAKYLSNGSVTELEMLVKNPSQMAKNAKSGLENVSTDFACQNDLSGQLVKGSMNVVQAIDHFDSSKIYYDKPDDGNAKKNLQTLSATAEAKFSKCKDSPQISSSDNIRPNGLIKTSPVKSLAEVPSVHDRVLHSEASQDNIHSPSTNFGCGAANGKTQNGSFHNSECEAPNLMKVGLLQLNTPEFSAQKEKAGVGERVATLENEYPVNTCASPPLEHMKISFHPVDVFATSKLKLKFPGAHHFHESIKDVMFPSFHLLPESAIAIQDIESESDDDTFYGSSSCISDEDMSQQSESTFEKWEPGEIPELEDDEVFDALRRISSDESISNAFELCGFGNPSIHFDNNFRDHHSEELLEPMHNNRSFDLPTLDAVDPFKNQQEKQCSSDSQDCTNTMRHLCNETTPPRPPPLPPAQWWVTRSNFNEVENVHNVKSNGAIHLDDEALEALSLPTASLKPSPFFARSQDPQYNGYREDDQTVNAKEMDDREDLFLQIRTKSFNLRRTTPTMSLGPSGPKMNTKVAAVLEKAQAIRQAYMGSNEGGGDESWSDG</sequence>
<evidence type="ECO:0000313" key="4">
    <source>
        <dbReference type="EMBL" id="KAK9092959.1"/>
    </source>
</evidence>
<proteinExistence type="inferred from homology"/>
<feature type="region of interest" description="Disordered" evidence="3">
    <location>
        <begin position="214"/>
        <end position="233"/>
    </location>
</feature>
<keyword evidence="2" id="KW-0206">Cytoskeleton</keyword>
<dbReference type="Proteomes" id="UP001420932">
    <property type="component" value="Unassembled WGS sequence"/>
</dbReference>
<keyword evidence="2" id="KW-0963">Cytoplasm</keyword>
<evidence type="ECO:0000256" key="2">
    <source>
        <dbReference type="RuleBase" id="RU367034"/>
    </source>
</evidence>
<name>A0AAP0EGQ2_9MAGN</name>
<comment type="caution">
    <text evidence="4">The sequence shown here is derived from an EMBL/GenBank/DDBJ whole genome shotgun (WGS) entry which is preliminary data.</text>
</comment>
<dbReference type="GO" id="GO:0030036">
    <property type="term" value="P:actin cytoskeleton organization"/>
    <property type="evidence" value="ECO:0007669"/>
    <property type="project" value="UniProtKB-UniRule"/>
</dbReference>
<comment type="similarity">
    <text evidence="1 2">Belongs to the SCAR/WAVE family.</text>
</comment>
<reference evidence="4 5" key="1">
    <citation type="submission" date="2024-01" db="EMBL/GenBank/DDBJ databases">
        <title>Genome assemblies of Stephania.</title>
        <authorList>
            <person name="Yang L."/>
        </authorList>
    </citation>
    <scope>NUCLEOTIDE SEQUENCE [LARGE SCALE GENOMIC DNA]</scope>
    <source>
        <strain evidence="4">YNDBR</strain>
        <tissue evidence="4">Leaf</tissue>
    </source>
</reference>
<feature type="region of interest" description="Disordered" evidence="3">
    <location>
        <begin position="186"/>
        <end position="208"/>
    </location>
</feature>
<gene>
    <name evidence="4" type="ORF">Syun_027870</name>
</gene>
<dbReference type="PANTHER" id="PTHR12902:SF33">
    <property type="entry name" value="PROTEIN SCAR3"/>
    <property type="match status" value="1"/>
</dbReference>
<organism evidence="4 5">
    <name type="scientific">Stephania yunnanensis</name>
    <dbReference type="NCBI Taxonomy" id="152371"/>
    <lineage>
        <taxon>Eukaryota</taxon>
        <taxon>Viridiplantae</taxon>
        <taxon>Streptophyta</taxon>
        <taxon>Embryophyta</taxon>
        <taxon>Tracheophyta</taxon>
        <taxon>Spermatophyta</taxon>
        <taxon>Magnoliopsida</taxon>
        <taxon>Ranunculales</taxon>
        <taxon>Menispermaceae</taxon>
        <taxon>Menispermoideae</taxon>
        <taxon>Cissampelideae</taxon>
        <taxon>Stephania</taxon>
    </lineage>
</organism>
<keyword evidence="5" id="KW-1185">Reference proteome</keyword>
<dbReference type="Gene3D" id="6.10.280.150">
    <property type="match status" value="1"/>
</dbReference>
<dbReference type="GO" id="GO:0003779">
    <property type="term" value="F:actin binding"/>
    <property type="evidence" value="ECO:0007669"/>
    <property type="project" value="UniProtKB-UniRule"/>
</dbReference>
<evidence type="ECO:0000313" key="5">
    <source>
        <dbReference type="Proteomes" id="UP001420932"/>
    </source>
</evidence>
<dbReference type="GO" id="GO:2000601">
    <property type="term" value="P:positive regulation of Arp2/3 complex-mediated actin nucleation"/>
    <property type="evidence" value="ECO:0007669"/>
    <property type="project" value="TreeGrafter"/>
</dbReference>
<dbReference type="Gene3D" id="1.20.5.340">
    <property type="match status" value="1"/>
</dbReference>
<keyword evidence="2" id="KW-0009">Actin-binding</keyword>
<dbReference type="GO" id="GO:0034237">
    <property type="term" value="F:protein kinase A regulatory subunit binding"/>
    <property type="evidence" value="ECO:0007669"/>
    <property type="project" value="TreeGrafter"/>
</dbReference>
<comment type="subcellular location">
    <subcellularLocation>
        <location evidence="2">Cytoplasm</location>
        <location evidence="2">Cytoskeleton</location>
    </subcellularLocation>
</comment>
<feature type="region of interest" description="Disordered" evidence="3">
    <location>
        <begin position="651"/>
        <end position="673"/>
    </location>
</feature>
<feature type="compositionally biased region" description="Basic residues" evidence="3">
    <location>
        <begin position="189"/>
        <end position="200"/>
    </location>
</feature>